<evidence type="ECO:0008006" key="4">
    <source>
        <dbReference type="Google" id="ProtNLM"/>
    </source>
</evidence>
<feature type="coiled-coil region" evidence="1">
    <location>
        <begin position="272"/>
        <end position="313"/>
    </location>
</feature>
<accession>A0ABR1SDD9</accession>
<evidence type="ECO:0000256" key="1">
    <source>
        <dbReference type="SAM" id="Coils"/>
    </source>
</evidence>
<sequence>MSHEDERAVYLALKGVFSGALANIRKIKPIRNLISHHKPVAQVAELLQRYGEAKVHDTTRRLLADGIFASAEKAQARFQGLVELSPVLPAEWAAPEVEPAHDGSDVLSDNEVAGEGLGASLANKPIQTPVMDKPLLPVHLPFPSQHKLLVHLQQLLERACYGFATKHLPQHLQKKGWDCPEAMELNHWVALLSKSAVLTKSAALRAQPSARPLDQLCRCVTDIRHTAVHRLRITAAAVENFLRDAEDFTELLRDPAATQAIALIRWEVQGTVDELEENTRNAHDKLDDVMQEIGAHREELQNLEKLAMSEMQRESSEYQSLAARSIDSVIPHPQHRPVFDADLEVGEIIMVNGIIVREGPDDEEMGGFELE</sequence>
<evidence type="ECO:0000313" key="2">
    <source>
        <dbReference type="EMBL" id="KAK8029219.1"/>
    </source>
</evidence>
<reference evidence="2 3" key="1">
    <citation type="submission" date="2023-01" db="EMBL/GenBank/DDBJ databases">
        <title>Analysis of 21 Apiospora genomes using comparative genomics revels a genus with tremendous synthesis potential of carbohydrate active enzymes and secondary metabolites.</title>
        <authorList>
            <person name="Sorensen T."/>
        </authorList>
    </citation>
    <scope>NUCLEOTIDE SEQUENCE [LARGE SCALE GENOMIC DNA]</scope>
    <source>
        <strain evidence="2 3">CBS 20057</strain>
    </source>
</reference>
<gene>
    <name evidence="2" type="ORF">PG991_006275</name>
</gene>
<proteinExistence type="predicted"/>
<dbReference type="Proteomes" id="UP001396898">
    <property type="component" value="Unassembled WGS sequence"/>
</dbReference>
<protein>
    <recommendedName>
        <fullName evidence="4">Ubiquinol-cytochrome-c reductase cytochrome c1</fullName>
    </recommendedName>
</protein>
<name>A0ABR1SDD9_9PEZI</name>
<evidence type="ECO:0000313" key="3">
    <source>
        <dbReference type="Proteomes" id="UP001396898"/>
    </source>
</evidence>
<dbReference type="EMBL" id="JAQQWI010000007">
    <property type="protein sequence ID" value="KAK8029219.1"/>
    <property type="molecule type" value="Genomic_DNA"/>
</dbReference>
<comment type="caution">
    <text evidence="2">The sequence shown here is derived from an EMBL/GenBank/DDBJ whole genome shotgun (WGS) entry which is preliminary data.</text>
</comment>
<organism evidence="2 3">
    <name type="scientific">Apiospora marii</name>
    <dbReference type="NCBI Taxonomy" id="335849"/>
    <lineage>
        <taxon>Eukaryota</taxon>
        <taxon>Fungi</taxon>
        <taxon>Dikarya</taxon>
        <taxon>Ascomycota</taxon>
        <taxon>Pezizomycotina</taxon>
        <taxon>Sordariomycetes</taxon>
        <taxon>Xylariomycetidae</taxon>
        <taxon>Amphisphaeriales</taxon>
        <taxon>Apiosporaceae</taxon>
        <taxon>Apiospora</taxon>
    </lineage>
</organism>
<keyword evidence="3" id="KW-1185">Reference proteome</keyword>
<keyword evidence="1" id="KW-0175">Coiled coil</keyword>